<dbReference type="EMBL" id="JAAIVB010000013">
    <property type="protein sequence ID" value="NEX60641.1"/>
    <property type="molecule type" value="Genomic_DNA"/>
</dbReference>
<feature type="region of interest" description="Disordered" evidence="1">
    <location>
        <begin position="100"/>
        <end position="122"/>
    </location>
</feature>
<dbReference type="RefSeq" id="WP_163961136.1">
    <property type="nucleotide sequence ID" value="NZ_JAAIVB010000013.1"/>
</dbReference>
<accession>A0A6B3SII3</accession>
<gene>
    <name evidence="2" type="ORF">G3574_06095</name>
</gene>
<name>A0A6B3SII3_9BURK</name>
<keyword evidence="3" id="KW-1185">Reference proteome</keyword>
<dbReference type="Proteomes" id="UP000482155">
    <property type="component" value="Unassembled WGS sequence"/>
</dbReference>
<comment type="caution">
    <text evidence="2">The sequence shown here is derived from an EMBL/GenBank/DDBJ whole genome shotgun (WGS) entry which is preliminary data.</text>
</comment>
<sequence length="136" mass="15338">MLKLFAEHLSLSDRYLSHIKCNRKNIGSNVARTIEERMGLPHGWMDREHDQPPENATAPADENEKLFMEMALALYRSQRAEAQQLLLTLLRQRLEPAANASPAPLDAVLGTQSKRRGRKPVQQQLTELTIPVVTGT</sequence>
<organism evidence="2 3">
    <name type="scientific">Noviherbaspirillum galbum</name>
    <dbReference type="NCBI Taxonomy" id="2709383"/>
    <lineage>
        <taxon>Bacteria</taxon>
        <taxon>Pseudomonadati</taxon>
        <taxon>Pseudomonadota</taxon>
        <taxon>Betaproteobacteria</taxon>
        <taxon>Burkholderiales</taxon>
        <taxon>Oxalobacteraceae</taxon>
        <taxon>Noviherbaspirillum</taxon>
    </lineage>
</organism>
<protein>
    <submittedName>
        <fullName evidence="2">Uncharacterized protein</fullName>
    </submittedName>
</protein>
<evidence type="ECO:0000256" key="1">
    <source>
        <dbReference type="SAM" id="MobiDB-lite"/>
    </source>
</evidence>
<evidence type="ECO:0000313" key="2">
    <source>
        <dbReference type="EMBL" id="NEX60641.1"/>
    </source>
</evidence>
<dbReference type="AlphaFoldDB" id="A0A6B3SII3"/>
<evidence type="ECO:0000313" key="3">
    <source>
        <dbReference type="Proteomes" id="UP000482155"/>
    </source>
</evidence>
<reference evidence="2 3" key="1">
    <citation type="submission" date="2020-02" db="EMBL/GenBank/DDBJ databases">
        <authorList>
            <person name="Kim M.K."/>
        </authorList>
    </citation>
    <scope>NUCLEOTIDE SEQUENCE [LARGE SCALE GENOMIC DNA]</scope>
    <source>
        <strain evidence="2 3">17J57-3</strain>
    </source>
</reference>
<proteinExistence type="predicted"/>